<dbReference type="Proteomes" id="UP001469553">
    <property type="component" value="Unassembled WGS sequence"/>
</dbReference>
<dbReference type="InterPro" id="IPR040521">
    <property type="entry name" value="KDZ"/>
</dbReference>
<sequence>CQVSVEGFCNTLRWKNNLSLVEVNMLYRALVGESISQFRHYHSRRRSLAGLCDLFDDGTACPACPKADGTMIVTMDANFGLVRKRSSGRSVTEPLHGNSMFVRDEDVEEYLLSHPDCSKPTEDCSNFKAGNLLRSQNQQKKLDVTGVFGASCRHEIPLMFLNMAHGERLAYPKFIIRELEKRYKDKNINLHFIYDIACVLFTHMHKTGEGIPQGISMAVPAFHVYGHKLQCQIMYSTRRLPGFGLTDGEGMERLWSFLRRFSRMTKEMTPSHRLDLLTDALLYYGRRKSTDLEVQLIQRWDKAEKVWSLAEEEISAVLKEAPMCISERDIQQWMETEIEVAQPARLKTRPTDTVPRWKRNYVMKLTKFNQLRSLNQEYPTGDETQLESDLQAIEKHYGIKQRWCQSDEIFQSTLRDLDQEVRGHLILQAQNEARERVTLLNLKRKYPDGQGIAIRLSKQVNACNRRLKKIITGYNGLQWPPQTTKFPSHLEFPDVRDVSLPLYSFIDEPTGDKSGIPRALKRRAIDALHLKTRAAEEKLLLQREMDTLIHHLHQQHEHLHSAINDTMDPGSKAVLLHSIILLERKLYNAMIMFTNHITVVAPPPNVYLPEFTSVSQSVISADMHILLCDDSSHDKEDEADENDVDDDDDDEVDDCD</sequence>
<evidence type="ECO:0000256" key="1">
    <source>
        <dbReference type="SAM" id="MobiDB-lite"/>
    </source>
</evidence>
<dbReference type="Pfam" id="PF18758">
    <property type="entry name" value="KDZ"/>
    <property type="match status" value="1"/>
</dbReference>
<dbReference type="PANTHER" id="PTHR33096:SF1">
    <property type="entry name" value="CXC1-LIKE CYSTEINE CLUSTER ASSOCIATED WITH KDZ TRANSPOSASES DOMAIN-CONTAINING PROTEIN"/>
    <property type="match status" value="1"/>
</dbReference>
<feature type="compositionally biased region" description="Acidic residues" evidence="1">
    <location>
        <begin position="637"/>
        <end position="656"/>
    </location>
</feature>
<evidence type="ECO:0000313" key="3">
    <source>
        <dbReference type="Proteomes" id="UP001469553"/>
    </source>
</evidence>
<proteinExistence type="predicted"/>
<dbReference type="EMBL" id="JAHRIP010061356">
    <property type="protein sequence ID" value="MEQ2305142.1"/>
    <property type="molecule type" value="Genomic_DNA"/>
</dbReference>
<keyword evidence="3" id="KW-1185">Reference proteome</keyword>
<comment type="caution">
    <text evidence="2">The sequence shown here is derived from an EMBL/GenBank/DDBJ whole genome shotgun (WGS) entry which is preliminary data.</text>
</comment>
<protein>
    <recommendedName>
        <fullName evidence="4">CxC2-like cysteine cluster KDZ transposase-associated domain-containing protein</fullName>
    </recommendedName>
</protein>
<organism evidence="2 3">
    <name type="scientific">Ameca splendens</name>
    <dbReference type="NCBI Taxonomy" id="208324"/>
    <lineage>
        <taxon>Eukaryota</taxon>
        <taxon>Metazoa</taxon>
        <taxon>Chordata</taxon>
        <taxon>Craniata</taxon>
        <taxon>Vertebrata</taxon>
        <taxon>Euteleostomi</taxon>
        <taxon>Actinopterygii</taxon>
        <taxon>Neopterygii</taxon>
        <taxon>Teleostei</taxon>
        <taxon>Neoteleostei</taxon>
        <taxon>Acanthomorphata</taxon>
        <taxon>Ovalentaria</taxon>
        <taxon>Atherinomorphae</taxon>
        <taxon>Cyprinodontiformes</taxon>
        <taxon>Goodeidae</taxon>
        <taxon>Ameca</taxon>
    </lineage>
</organism>
<dbReference type="PANTHER" id="PTHR33096">
    <property type="entry name" value="CXC2 DOMAIN-CONTAINING PROTEIN"/>
    <property type="match status" value="1"/>
</dbReference>
<gene>
    <name evidence="2" type="ORF">AMECASPLE_034580</name>
</gene>
<evidence type="ECO:0008006" key="4">
    <source>
        <dbReference type="Google" id="ProtNLM"/>
    </source>
</evidence>
<accession>A0ABV0ZFY8</accession>
<feature type="non-terminal residue" evidence="2">
    <location>
        <position position="1"/>
    </location>
</feature>
<reference evidence="2 3" key="1">
    <citation type="submission" date="2021-06" db="EMBL/GenBank/DDBJ databases">
        <authorList>
            <person name="Palmer J.M."/>
        </authorList>
    </citation>
    <scope>NUCLEOTIDE SEQUENCE [LARGE SCALE GENOMIC DNA]</scope>
    <source>
        <strain evidence="2 3">AS_MEX2019</strain>
        <tissue evidence="2">Muscle</tissue>
    </source>
</reference>
<feature type="region of interest" description="Disordered" evidence="1">
    <location>
        <begin position="631"/>
        <end position="656"/>
    </location>
</feature>
<evidence type="ECO:0000313" key="2">
    <source>
        <dbReference type="EMBL" id="MEQ2305142.1"/>
    </source>
</evidence>
<name>A0ABV0ZFY8_9TELE</name>